<evidence type="ECO:0000313" key="2">
    <source>
        <dbReference type="EMBL" id="ACU54894.1"/>
    </source>
</evidence>
<dbReference type="SUPFAM" id="SSF56281">
    <property type="entry name" value="Metallo-hydrolase/oxidoreductase"/>
    <property type="match status" value="1"/>
</dbReference>
<dbReference type="Proteomes" id="UP000000771">
    <property type="component" value="Chromosome"/>
</dbReference>
<proteinExistence type="predicted"/>
<evidence type="ECO:0000313" key="3">
    <source>
        <dbReference type="Proteomes" id="UP000000771"/>
    </source>
</evidence>
<gene>
    <name evidence="2" type="ordered locus">Afer_1991</name>
</gene>
<dbReference type="InterPro" id="IPR036866">
    <property type="entry name" value="RibonucZ/Hydroxyglut_hydro"/>
</dbReference>
<protein>
    <submittedName>
        <fullName evidence="2">Beta-lactamase domain protein</fullName>
    </submittedName>
</protein>
<organism evidence="2 3">
    <name type="scientific">Acidimicrobium ferrooxidans (strain DSM 10331 / JCM 15462 / NBRC 103882 / ICP)</name>
    <dbReference type="NCBI Taxonomy" id="525909"/>
    <lineage>
        <taxon>Bacteria</taxon>
        <taxon>Bacillati</taxon>
        <taxon>Actinomycetota</taxon>
        <taxon>Acidimicrobiia</taxon>
        <taxon>Acidimicrobiales</taxon>
        <taxon>Acidimicrobiaceae</taxon>
        <taxon>Acidimicrobium</taxon>
    </lineage>
</organism>
<dbReference type="eggNOG" id="COG0491">
    <property type="taxonomic scope" value="Bacteria"/>
</dbReference>
<dbReference type="EMBL" id="CP001631">
    <property type="protein sequence ID" value="ACU54894.1"/>
    <property type="molecule type" value="Genomic_DNA"/>
</dbReference>
<sequence>MATPLAPGLLEIDTRLGGWTHITAGFVVEGASPVLIETGSQSSAPTLIAELAELGISPSELAAIVVTHIHLDHAGGVGDLARAFPNATVYVHPAGARHLADPTRLVASAQQVYGPLLDELYGRLDPTPAERIVALDDGQRITVTEGLELEVLQTPGHAKHHVSIFHEPSGTMFCGDAVGVRLPEVGVLWPATPPPDFDLDKALASLEAMRSRRPSHLAFAHYGRFEHADDLLTEAADQLRAWCDVGERALREGRDLEQALADAFLPSLEVVAPEARDRLLTLSGIHANATGIERWLRLRDEGRAGDEVRR</sequence>
<accession>C7M2A5</accession>
<keyword evidence="3" id="KW-1185">Reference proteome</keyword>
<dbReference type="PANTHER" id="PTHR42951">
    <property type="entry name" value="METALLO-BETA-LACTAMASE DOMAIN-CONTAINING"/>
    <property type="match status" value="1"/>
</dbReference>
<dbReference type="PANTHER" id="PTHR42951:SF22">
    <property type="entry name" value="METALLO BETA-LACTAMASE SUPERFAMILY LIPOPROTEIN"/>
    <property type="match status" value="1"/>
</dbReference>
<dbReference type="InterPro" id="IPR050855">
    <property type="entry name" value="NDM-1-like"/>
</dbReference>
<dbReference type="InterPro" id="IPR037482">
    <property type="entry name" value="ST1585_MBL-fold"/>
</dbReference>
<dbReference type="SMART" id="SM00849">
    <property type="entry name" value="Lactamase_B"/>
    <property type="match status" value="1"/>
</dbReference>
<evidence type="ECO:0000259" key="1">
    <source>
        <dbReference type="SMART" id="SM00849"/>
    </source>
</evidence>
<dbReference type="STRING" id="525909.Afer_1991"/>
<dbReference type="RefSeq" id="WP_015799370.1">
    <property type="nucleotide sequence ID" value="NC_013124.1"/>
</dbReference>
<name>C7M2A5_ACIFD</name>
<dbReference type="Pfam" id="PF00753">
    <property type="entry name" value="Lactamase_B"/>
    <property type="match status" value="1"/>
</dbReference>
<dbReference type="AlphaFoldDB" id="C7M2A5"/>
<dbReference type="Gene3D" id="3.60.15.10">
    <property type="entry name" value="Ribonuclease Z/Hydroxyacylglutathione hydrolase-like"/>
    <property type="match status" value="1"/>
</dbReference>
<dbReference type="HOGENOM" id="CLU_061385_1_0_11"/>
<reference evidence="2 3" key="1">
    <citation type="journal article" date="2009" name="Stand. Genomic Sci.">
        <title>Complete genome sequence of Acidimicrobium ferrooxidans type strain (ICP).</title>
        <authorList>
            <person name="Clum A."/>
            <person name="Nolan M."/>
            <person name="Lang E."/>
            <person name="Glavina Del Rio T."/>
            <person name="Tice H."/>
            <person name="Copeland A."/>
            <person name="Cheng J.F."/>
            <person name="Lucas S."/>
            <person name="Chen F."/>
            <person name="Bruce D."/>
            <person name="Goodwin L."/>
            <person name="Pitluck S."/>
            <person name="Ivanova N."/>
            <person name="Mavrommatis K."/>
            <person name="Mikhailova N."/>
            <person name="Pati A."/>
            <person name="Chen A."/>
            <person name="Palaniappan K."/>
            <person name="Goker M."/>
            <person name="Spring S."/>
            <person name="Land M."/>
            <person name="Hauser L."/>
            <person name="Chang Y.J."/>
            <person name="Jeffries C.C."/>
            <person name="Chain P."/>
            <person name="Bristow J."/>
            <person name="Eisen J.A."/>
            <person name="Markowitz V."/>
            <person name="Hugenholtz P."/>
            <person name="Kyrpides N.C."/>
            <person name="Klenk H.P."/>
            <person name="Lapidus A."/>
        </authorList>
    </citation>
    <scope>NUCLEOTIDE SEQUENCE [LARGE SCALE GENOMIC DNA]</scope>
    <source>
        <strain evidence="3">DSM 10331 / JCM 15462 / NBRC 103882 / ICP</strain>
    </source>
</reference>
<dbReference type="OrthoDB" id="2971563at2"/>
<dbReference type="KEGG" id="afo:Afer_1991"/>
<dbReference type="InterPro" id="IPR001279">
    <property type="entry name" value="Metallo-B-lactamas"/>
</dbReference>
<dbReference type="CDD" id="cd07726">
    <property type="entry name" value="ST1585-like_MBL-fold"/>
    <property type="match status" value="1"/>
</dbReference>
<feature type="domain" description="Metallo-beta-lactamase" evidence="1">
    <location>
        <begin position="22"/>
        <end position="221"/>
    </location>
</feature>